<dbReference type="PANTHER" id="PTHR35908:SF1">
    <property type="entry name" value="CONSERVED PROTEIN"/>
    <property type="match status" value="1"/>
</dbReference>
<dbReference type="Proteomes" id="UP000704762">
    <property type="component" value="Unassembled WGS sequence"/>
</dbReference>
<keyword evidence="3" id="KW-1185">Reference proteome</keyword>
<dbReference type="RefSeq" id="WP_204916539.1">
    <property type="nucleotide sequence ID" value="NZ_BAAAQP010000011.1"/>
</dbReference>
<protein>
    <recommendedName>
        <fullName evidence="1">Glyoxalase-like domain-containing protein</fullName>
    </recommendedName>
</protein>
<dbReference type="EMBL" id="JAFBCF010000001">
    <property type="protein sequence ID" value="MBM7797913.1"/>
    <property type="molecule type" value="Genomic_DNA"/>
</dbReference>
<evidence type="ECO:0000313" key="2">
    <source>
        <dbReference type="EMBL" id="MBM7797913.1"/>
    </source>
</evidence>
<feature type="domain" description="Glyoxalase-like" evidence="1">
    <location>
        <begin position="119"/>
        <end position="218"/>
    </location>
</feature>
<gene>
    <name evidence="2" type="ORF">JOE57_000834</name>
</gene>
<name>A0ABS2RGV6_9ACTN</name>
<organism evidence="2 3">
    <name type="scientific">Microlunatus panaciterrae</name>
    <dbReference type="NCBI Taxonomy" id="400768"/>
    <lineage>
        <taxon>Bacteria</taxon>
        <taxon>Bacillati</taxon>
        <taxon>Actinomycetota</taxon>
        <taxon>Actinomycetes</taxon>
        <taxon>Propionibacteriales</taxon>
        <taxon>Propionibacteriaceae</taxon>
        <taxon>Microlunatus</taxon>
    </lineage>
</organism>
<dbReference type="Gene3D" id="3.10.180.10">
    <property type="entry name" value="2,3-Dihydroxybiphenyl 1,2-Dioxygenase, domain 1"/>
    <property type="match status" value="2"/>
</dbReference>
<reference evidence="2 3" key="1">
    <citation type="submission" date="2021-01" db="EMBL/GenBank/DDBJ databases">
        <title>Sequencing the genomes of 1000 actinobacteria strains.</title>
        <authorList>
            <person name="Klenk H.-P."/>
        </authorList>
    </citation>
    <scope>NUCLEOTIDE SEQUENCE [LARGE SCALE GENOMIC DNA]</scope>
    <source>
        <strain evidence="2 3">DSM 18662</strain>
    </source>
</reference>
<dbReference type="InterPro" id="IPR041581">
    <property type="entry name" value="Glyoxalase_6"/>
</dbReference>
<dbReference type="PANTHER" id="PTHR35908">
    <property type="entry name" value="HYPOTHETICAL FUSION PROTEIN"/>
    <property type="match status" value="1"/>
</dbReference>
<feature type="domain" description="Glyoxalase-like" evidence="1">
    <location>
        <begin position="9"/>
        <end position="103"/>
    </location>
</feature>
<evidence type="ECO:0000259" key="1">
    <source>
        <dbReference type="Pfam" id="PF18029"/>
    </source>
</evidence>
<accession>A0ABS2RGV6</accession>
<comment type="caution">
    <text evidence="2">The sequence shown here is derived from an EMBL/GenBank/DDBJ whole genome shotgun (WGS) entry which is preliminary data.</text>
</comment>
<dbReference type="SUPFAM" id="SSF54593">
    <property type="entry name" value="Glyoxalase/Bleomycin resistance protein/Dihydroxybiphenyl dioxygenase"/>
    <property type="match status" value="2"/>
</dbReference>
<dbReference type="Pfam" id="PF18029">
    <property type="entry name" value="Glyoxalase_6"/>
    <property type="match status" value="2"/>
</dbReference>
<evidence type="ECO:0000313" key="3">
    <source>
        <dbReference type="Proteomes" id="UP000704762"/>
    </source>
</evidence>
<sequence length="224" mass="25002">MTTARFKDLCIDTRHPGVAAPFWSAALGLRAEGDGAPAVLRDEVAEHTIWLNTVPEPKIGKNRVHLDLHTGSIEELVDLGATVVATLPRWTVLADPEGNELCAFIRDVDDLPRYRLYELSVDAAQPERIATWWAERWNLQAHADPDGFWWLDPGAGLPWEMVFAPVPEPKTAKNRVHWDVWGDPDDFLDAGATLLRAKDDEIGWHVLADPEGNEFCVFAPPRAS</sequence>
<proteinExistence type="predicted"/>
<dbReference type="InterPro" id="IPR029068">
    <property type="entry name" value="Glyas_Bleomycin-R_OHBP_Dase"/>
</dbReference>